<keyword evidence="4" id="KW-0349">Heme</keyword>
<dbReference type="InterPro" id="IPR000898">
    <property type="entry name" value="Indolamine_dOase"/>
</dbReference>
<dbReference type="OrthoDB" id="4662583at2759"/>
<dbReference type="GO" id="GO:0034354">
    <property type="term" value="P:'de novo' NAD+ biosynthetic process from L-tryptophan"/>
    <property type="evidence" value="ECO:0007669"/>
    <property type="project" value="TreeGrafter"/>
</dbReference>
<proteinExistence type="inferred from homology"/>
<dbReference type="EMBL" id="CP063409">
    <property type="protein sequence ID" value="QSZ35580.1"/>
    <property type="molecule type" value="Genomic_DNA"/>
</dbReference>
<evidence type="ECO:0000313" key="5">
    <source>
        <dbReference type="EMBL" id="QSZ35580.1"/>
    </source>
</evidence>
<dbReference type="EC" id="1.13.11.52" evidence="4"/>
<dbReference type="PANTHER" id="PTHR28657">
    <property type="entry name" value="INDOLEAMINE 2,3-DIOXYGENASE"/>
    <property type="match status" value="1"/>
</dbReference>
<dbReference type="GO" id="GO:0019441">
    <property type="term" value="P:L-tryptophan catabolic process to kynurenine"/>
    <property type="evidence" value="ECO:0007669"/>
    <property type="project" value="UniProtKB-UniRule"/>
</dbReference>
<dbReference type="GO" id="GO:0005737">
    <property type="term" value="C:cytoplasm"/>
    <property type="evidence" value="ECO:0007669"/>
    <property type="project" value="TreeGrafter"/>
</dbReference>
<keyword evidence="2 4" id="KW-0479">Metal-binding</keyword>
<comment type="similarity">
    <text evidence="1 4">Belongs to the indoleamine 2,3-dioxygenase family.</text>
</comment>
<dbReference type="SUPFAM" id="SSF140959">
    <property type="entry name" value="Indolic compounds 2,3-dioxygenase-like"/>
    <property type="match status" value="1"/>
</dbReference>
<dbReference type="GO" id="GO:0020037">
    <property type="term" value="F:heme binding"/>
    <property type="evidence" value="ECO:0007669"/>
    <property type="project" value="UniProtKB-UniRule"/>
</dbReference>
<name>A0A8A3PKE5_9HELO</name>
<dbReference type="PANTHER" id="PTHR28657:SF11">
    <property type="entry name" value="INDOLEAMINE 2,3-DIOXYGENASE"/>
    <property type="match status" value="1"/>
</dbReference>
<reference evidence="5" key="1">
    <citation type="submission" date="2020-10" db="EMBL/GenBank/DDBJ databases">
        <title>Genome Sequence of Monilinia vaccinii-corymbosi Sheds Light on Mummy Berry Disease Infection of Blueberry and Mating Type.</title>
        <authorList>
            <person name="Yow A.G."/>
            <person name="Zhang Y."/>
            <person name="Bansal K."/>
            <person name="Eacker S.M."/>
            <person name="Sullivan S."/>
            <person name="Liachko I."/>
            <person name="Cubeta M.A."/>
            <person name="Rollins J.A."/>
            <person name="Ashrafi H."/>
        </authorList>
    </citation>
    <scope>NUCLEOTIDE SEQUENCE</scope>
    <source>
        <strain evidence="5">RL-1</strain>
    </source>
</reference>
<dbReference type="Proteomes" id="UP000672032">
    <property type="component" value="Chromosome 5"/>
</dbReference>
<comment type="function">
    <text evidence="4">Produces N-formyl-kynurenine through the oxidation of tryptophan.</text>
</comment>
<evidence type="ECO:0000256" key="3">
    <source>
        <dbReference type="ARBA" id="ARBA00023004"/>
    </source>
</evidence>
<evidence type="ECO:0000313" key="6">
    <source>
        <dbReference type="Proteomes" id="UP000672032"/>
    </source>
</evidence>
<evidence type="ECO:0000256" key="1">
    <source>
        <dbReference type="ARBA" id="ARBA00007119"/>
    </source>
</evidence>
<dbReference type="GO" id="GO:0033754">
    <property type="term" value="F:indoleamine 2,3-dioxygenase activity"/>
    <property type="evidence" value="ECO:0007669"/>
    <property type="project" value="UniProtKB-EC"/>
</dbReference>
<dbReference type="Gene3D" id="1.20.58.480">
    <property type="match status" value="1"/>
</dbReference>
<organism evidence="5 6">
    <name type="scientific">Monilinia vaccinii-corymbosi</name>
    <dbReference type="NCBI Taxonomy" id="61207"/>
    <lineage>
        <taxon>Eukaryota</taxon>
        <taxon>Fungi</taxon>
        <taxon>Dikarya</taxon>
        <taxon>Ascomycota</taxon>
        <taxon>Pezizomycotina</taxon>
        <taxon>Leotiomycetes</taxon>
        <taxon>Helotiales</taxon>
        <taxon>Sclerotiniaceae</taxon>
        <taxon>Monilinia</taxon>
    </lineage>
</organism>
<gene>
    <name evidence="5" type="ORF">DSL72_008450</name>
</gene>
<dbReference type="AlphaFoldDB" id="A0A8A3PKE5"/>
<keyword evidence="4" id="KW-0223">Dioxygenase</keyword>
<protein>
    <recommendedName>
        <fullName evidence="4">Indoleamine 2,3-dioxygenase</fullName>
        <ecNumber evidence="4">1.13.11.52</ecNumber>
    </recommendedName>
</protein>
<dbReference type="InterPro" id="IPR037217">
    <property type="entry name" value="Trp/Indoleamine_2_3_dOase-like"/>
</dbReference>
<keyword evidence="4" id="KW-0560">Oxidoreductase</keyword>
<keyword evidence="3 4" id="KW-0408">Iron</keyword>
<accession>A0A8A3PKE5</accession>
<comment type="catalytic activity">
    <reaction evidence="4">
        <text>L-tryptophan + O2 = N-formyl-L-kynurenine</text>
        <dbReference type="Rhea" id="RHEA:24536"/>
        <dbReference type="ChEBI" id="CHEBI:15379"/>
        <dbReference type="ChEBI" id="CHEBI:57912"/>
        <dbReference type="ChEBI" id="CHEBI:58629"/>
    </reaction>
</comment>
<evidence type="ECO:0000256" key="2">
    <source>
        <dbReference type="ARBA" id="ARBA00022723"/>
    </source>
</evidence>
<sequence>MLEVIIFIGALASTLAFASARLIRIRIHGIRSTDAKVSTAIIPPIRDTVTEKIDEKENASRYQEIRNLRDEHEVAAVMSEMIEEDGAGAWPPNANYDNWPVALRPYKEIYFQLIPLLSQASPSLDDDVNNERRANYRSLVRRLLRERINIPRVAAIMADVEEGNWDHFPRDAYNAFYCCIAVSRHAYRWATIPVVKVAQLEKMVEFPSEFDAPWQYLQRTFGLDSEAGNVTSNYLLNFNVHGERIFKVNVTMSDLIQSSEEVFSRMFYDTEVVAFPIYHEMILSILAYKTRPSTSLPHLRAINARLRDLFIVFYANLTKSRVSNSVWLSYVQGFQGWGAGKMVNGQYVKYDGVSGSHVLFFQALDAFLGMERYLSDDDMGRCIPQRQRELCVALKKHSFAAQATKNSDSEIEAEFVKMVNQLKVFRAAHRARAMPYLKEPAPERLMMTAGKSVLGNASADSLDDALKPLDDMLVNRMTETSNVLRTARVGA</sequence>
<dbReference type="GO" id="GO:0046872">
    <property type="term" value="F:metal ion binding"/>
    <property type="evidence" value="ECO:0007669"/>
    <property type="project" value="UniProtKB-UniRule"/>
</dbReference>
<evidence type="ECO:0000256" key="4">
    <source>
        <dbReference type="RuleBase" id="RU369119"/>
    </source>
</evidence>
<keyword evidence="6" id="KW-1185">Reference proteome</keyword>